<accession>A0A9W9AX54</accession>
<feature type="domain" description="DUF6533" evidence="2">
    <location>
        <begin position="27"/>
        <end position="68"/>
    </location>
</feature>
<dbReference type="Proteomes" id="UP001150238">
    <property type="component" value="Unassembled WGS sequence"/>
</dbReference>
<organism evidence="3 4">
    <name type="scientific">Lentinula lateritia</name>
    <dbReference type="NCBI Taxonomy" id="40482"/>
    <lineage>
        <taxon>Eukaryota</taxon>
        <taxon>Fungi</taxon>
        <taxon>Dikarya</taxon>
        <taxon>Basidiomycota</taxon>
        <taxon>Agaricomycotina</taxon>
        <taxon>Agaricomycetes</taxon>
        <taxon>Agaricomycetidae</taxon>
        <taxon>Agaricales</taxon>
        <taxon>Marasmiineae</taxon>
        <taxon>Omphalotaceae</taxon>
        <taxon>Lentinula</taxon>
    </lineage>
</organism>
<feature type="transmembrane region" description="Helical" evidence="1">
    <location>
        <begin position="228"/>
        <end position="248"/>
    </location>
</feature>
<name>A0A9W9AX54_9AGAR</name>
<evidence type="ECO:0000259" key="2">
    <source>
        <dbReference type="Pfam" id="PF20151"/>
    </source>
</evidence>
<reference evidence="3" key="1">
    <citation type="submission" date="2022-08" db="EMBL/GenBank/DDBJ databases">
        <authorList>
            <consortium name="DOE Joint Genome Institute"/>
            <person name="Min B."/>
            <person name="Riley R."/>
            <person name="Sierra-Patev S."/>
            <person name="Naranjo-Ortiz M."/>
            <person name="Looney B."/>
            <person name="Konkel Z."/>
            <person name="Slot J.C."/>
            <person name="Sakamoto Y."/>
            <person name="Steenwyk J.L."/>
            <person name="Rokas A."/>
            <person name="Carro J."/>
            <person name="Camarero S."/>
            <person name="Ferreira P."/>
            <person name="Molpeceres G."/>
            <person name="Ruiz-Duenas F.J."/>
            <person name="Serrano A."/>
            <person name="Henrissat B."/>
            <person name="Drula E."/>
            <person name="Hughes K.W."/>
            <person name="Mata J.L."/>
            <person name="Ishikawa N.K."/>
            <person name="Vargas-Isla R."/>
            <person name="Ushijima S."/>
            <person name="Smith C.A."/>
            <person name="Ahrendt S."/>
            <person name="Andreopoulos W."/>
            <person name="He G."/>
            <person name="Labutti K."/>
            <person name="Lipzen A."/>
            <person name="Ng V."/>
            <person name="Sandor L."/>
            <person name="Barry K."/>
            <person name="Martinez A.T."/>
            <person name="Xiao Y."/>
            <person name="Gibbons J.G."/>
            <person name="Terashima K."/>
            <person name="Hibbett D.S."/>
            <person name="Grigoriev I.V."/>
        </authorList>
    </citation>
    <scope>NUCLEOTIDE SEQUENCE</scope>
    <source>
        <strain evidence="3">Sp2 HRB7682 ss15</strain>
    </source>
</reference>
<keyword evidence="1" id="KW-0812">Transmembrane</keyword>
<keyword evidence="1" id="KW-1133">Transmembrane helix</keyword>
<feature type="transmembrane region" description="Helical" evidence="1">
    <location>
        <begin position="23"/>
        <end position="43"/>
    </location>
</feature>
<feature type="transmembrane region" description="Helical" evidence="1">
    <location>
        <begin position="186"/>
        <end position="207"/>
    </location>
</feature>
<evidence type="ECO:0000256" key="1">
    <source>
        <dbReference type="SAM" id="Phobius"/>
    </source>
</evidence>
<dbReference type="InterPro" id="IPR045340">
    <property type="entry name" value="DUF6533"/>
</dbReference>
<evidence type="ECO:0000313" key="4">
    <source>
        <dbReference type="Proteomes" id="UP001150238"/>
    </source>
</evidence>
<dbReference type="EMBL" id="JANVFS010000005">
    <property type="protein sequence ID" value="KAJ4492227.1"/>
    <property type="molecule type" value="Genomic_DNA"/>
</dbReference>
<reference evidence="3" key="2">
    <citation type="journal article" date="2023" name="Proc. Natl. Acad. Sci. U.S.A.">
        <title>A global phylogenomic analysis of the shiitake genus Lentinula.</title>
        <authorList>
            <person name="Sierra-Patev S."/>
            <person name="Min B."/>
            <person name="Naranjo-Ortiz M."/>
            <person name="Looney B."/>
            <person name="Konkel Z."/>
            <person name="Slot J.C."/>
            <person name="Sakamoto Y."/>
            <person name="Steenwyk J.L."/>
            <person name="Rokas A."/>
            <person name="Carro J."/>
            <person name="Camarero S."/>
            <person name="Ferreira P."/>
            <person name="Molpeceres G."/>
            <person name="Ruiz-Duenas F.J."/>
            <person name="Serrano A."/>
            <person name="Henrissat B."/>
            <person name="Drula E."/>
            <person name="Hughes K.W."/>
            <person name="Mata J.L."/>
            <person name="Ishikawa N.K."/>
            <person name="Vargas-Isla R."/>
            <person name="Ushijima S."/>
            <person name="Smith C.A."/>
            <person name="Donoghue J."/>
            <person name="Ahrendt S."/>
            <person name="Andreopoulos W."/>
            <person name="He G."/>
            <person name="LaButti K."/>
            <person name="Lipzen A."/>
            <person name="Ng V."/>
            <person name="Riley R."/>
            <person name="Sandor L."/>
            <person name="Barry K."/>
            <person name="Martinez A.T."/>
            <person name="Xiao Y."/>
            <person name="Gibbons J.G."/>
            <person name="Terashima K."/>
            <person name="Grigoriev I.V."/>
            <person name="Hibbett D."/>
        </authorList>
    </citation>
    <scope>NUCLEOTIDE SEQUENCE</scope>
    <source>
        <strain evidence="3">Sp2 HRB7682 ss15</strain>
    </source>
</reference>
<feature type="transmembrane region" description="Helical" evidence="1">
    <location>
        <begin position="122"/>
        <end position="141"/>
    </location>
</feature>
<sequence>MSSDDASVIALGYDLHRLAEKRYWIGITALWVYEYFLTVGDEIRYIWKAPKDNIVFCLFVLNRYLALIIITVTCVAFFSSYWTEEMCLRYGYAEQLETLVMCTIAEMLVLLRVYALSGNNRTVIICAIPLIISQWGLLFYVCSQSANGTANLTLLLGPSDVTTLPDIDAFRLCISVPPLDVVPYGQAYLCLLIVYDGLAVLATLYIVAGQSDNLHLMPILKLIQRDGLLYFAVMFTSHFVWLMLTLYAPTGLQFIQNQISSIVVSRITINLKKASDRKMTVSWTTRASRSISHSTTCERSEITDIELGEFYCARNAVIDTL</sequence>
<gene>
    <name evidence="3" type="ORF">C8J55DRAFT_486123</name>
</gene>
<protein>
    <recommendedName>
        <fullName evidence="2">DUF6533 domain-containing protein</fullName>
    </recommendedName>
</protein>
<feature type="transmembrane region" description="Helical" evidence="1">
    <location>
        <begin position="98"/>
        <end position="115"/>
    </location>
</feature>
<proteinExistence type="predicted"/>
<dbReference type="Pfam" id="PF20151">
    <property type="entry name" value="DUF6533"/>
    <property type="match status" value="1"/>
</dbReference>
<evidence type="ECO:0000313" key="3">
    <source>
        <dbReference type="EMBL" id="KAJ4492227.1"/>
    </source>
</evidence>
<keyword evidence="1" id="KW-0472">Membrane</keyword>
<dbReference type="AlphaFoldDB" id="A0A9W9AX54"/>
<feature type="transmembrane region" description="Helical" evidence="1">
    <location>
        <begin position="55"/>
        <end position="78"/>
    </location>
</feature>
<comment type="caution">
    <text evidence="3">The sequence shown here is derived from an EMBL/GenBank/DDBJ whole genome shotgun (WGS) entry which is preliminary data.</text>
</comment>